<accession>A0ACB9GC57</accession>
<dbReference type="EMBL" id="CM042010">
    <property type="protein sequence ID" value="KAI3780977.1"/>
    <property type="molecule type" value="Genomic_DNA"/>
</dbReference>
<protein>
    <submittedName>
        <fullName evidence="1">Uncharacterized protein</fullName>
    </submittedName>
</protein>
<evidence type="ECO:0000313" key="2">
    <source>
        <dbReference type="Proteomes" id="UP001055811"/>
    </source>
</evidence>
<reference evidence="1 2" key="2">
    <citation type="journal article" date="2022" name="Mol. Ecol. Resour.">
        <title>The genomes of chicory, endive, great burdock and yacon provide insights into Asteraceae paleo-polyploidization history and plant inulin production.</title>
        <authorList>
            <person name="Fan W."/>
            <person name="Wang S."/>
            <person name="Wang H."/>
            <person name="Wang A."/>
            <person name="Jiang F."/>
            <person name="Liu H."/>
            <person name="Zhao H."/>
            <person name="Xu D."/>
            <person name="Zhang Y."/>
        </authorList>
    </citation>
    <scope>NUCLEOTIDE SEQUENCE [LARGE SCALE GENOMIC DNA]</scope>
    <source>
        <strain evidence="2">cv. Punajuju</strain>
        <tissue evidence="1">Leaves</tissue>
    </source>
</reference>
<name>A0ACB9GC57_CICIN</name>
<keyword evidence="2" id="KW-1185">Reference proteome</keyword>
<organism evidence="1 2">
    <name type="scientific">Cichorium intybus</name>
    <name type="common">Chicory</name>
    <dbReference type="NCBI Taxonomy" id="13427"/>
    <lineage>
        <taxon>Eukaryota</taxon>
        <taxon>Viridiplantae</taxon>
        <taxon>Streptophyta</taxon>
        <taxon>Embryophyta</taxon>
        <taxon>Tracheophyta</taxon>
        <taxon>Spermatophyta</taxon>
        <taxon>Magnoliopsida</taxon>
        <taxon>eudicotyledons</taxon>
        <taxon>Gunneridae</taxon>
        <taxon>Pentapetalae</taxon>
        <taxon>asterids</taxon>
        <taxon>campanulids</taxon>
        <taxon>Asterales</taxon>
        <taxon>Asteraceae</taxon>
        <taxon>Cichorioideae</taxon>
        <taxon>Cichorieae</taxon>
        <taxon>Cichoriinae</taxon>
        <taxon>Cichorium</taxon>
    </lineage>
</organism>
<reference evidence="2" key="1">
    <citation type="journal article" date="2022" name="Mol. Ecol. Resour.">
        <title>The genomes of chicory, endive, great burdock and yacon provide insights into Asteraceae palaeo-polyploidization history and plant inulin production.</title>
        <authorList>
            <person name="Fan W."/>
            <person name="Wang S."/>
            <person name="Wang H."/>
            <person name="Wang A."/>
            <person name="Jiang F."/>
            <person name="Liu H."/>
            <person name="Zhao H."/>
            <person name="Xu D."/>
            <person name="Zhang Y."/>
        </authorList>
    </citation>
    <scope>NUCLEOTIDE SEQUENCE [LARGE SCALE GENOMIC DNA]</scope>
    <source>
        <strain evidence="2">cv. Punajuju</strain>
    </source>
</reference>
<comment type="caution">
    <text evidence="1">The sequence shown here is derived from an EMBL/GenBank/DDBJ whole genome shotgun (WGS) entry which is preliminary data.</text>
</comment>
<sequence length="245" mass="28201">MVLPSNISNLVNLKHLWSNADLYLPYIGKPMKLEFISKVVLGDGVDNFKKCFPGIKKLTCNLYFDEEHDFEELLHLEALVLIGSGFHRVRRKRIRFPAALKKLSIVRCHLPWSDMSIIQSLPNLQFLALSNNGFKGTLWETDEKQFQQLKFLRLCDLNIKQWEASSLNFPCLERLQVVRCVDLEEIPLELGDISTLQTIEVFNCATSLRLSLLKIQKEQYDVGNCELKIIVDGVEIPSFVPTYDD</sequence>
<proteinExistence type="predicted"/>
<dbReference type="Proteomes" id="UP001055811">
    <property type="component" value="Linkage Group LG02"/>
</dbReference>
<evidence type="ECO:0000313" key="1">
    <source>
        <dbReference type="EMBL" id="KAI3780977.1"/>
    </source>
</evidence>
<gene>
    <name evidence="1" type="ORF">L2E82_10973</name>
</gene>